<dbReference type="eggNOG" id="COG1619">
    <property type="taxonomic scope" value="Bacteria"/>
</dbReference>
<feature type="active site" description="Charge relay system" evidence="6">
    <location>
        <position position="276"/>
    </location>
</feature>
<dbReference type="AlphaFoldDB" id="S7UXU0"/>
<evidence type="ECO:0000256" key="3">
    <source>
        <dbReference type="ARBA" id="ARBA00022670"/>
    </source>
</evidence>
<gene>
    <name evidence="9" type="ORF">dsmv_0469</name>
</gene>
<evidence type="ECO:0000313" key="9">
    <source>
        <dbReference type="EMBL" id="EPR39059.1"/>
    </source>
</evidence>
<feature type="active site" description="Nucleophile" evidence="6">
    <location>
        <position position="117"/>
    </location>
</feature>
<keyword evidence="3" id="KW-0645">Protease</keyword>
<dbReference type="OrthoDB" id="9807329at2"/>
<dbReference type="PATRIC" id="fig|1121405.3.peg.2872"/>
<dbReference type="Proteomes" id="UP000014977">
    <property type="component" value="Unassembled WGS sequence"/>
</dbReference>
<dbReference type="GO" id="GO:0008236">
    <property type="term" value="F:serine-type peptidase activity"/>
    <property type="evidence" value="ECO:0007669"/>
    <property type="project" value="UniProtKB-KW"/>
</dbReference>
<dbReference type="RefSeq" id="WP_020877131.1">
    <property type="nucleotide sequence ID" value="NZ_ATHJ01000094.1"/>
</dbReference>
<dbReference type="PANTHER" id="PTHR30237:SF2">
    <property type="entry name" value="MUREIN TETRAPEPTIDE CARBOXYPEPTIDASE"/>
    <property type="match status" value="1"/>
</dbReference>
<reference evidence="9 10" key="1">
    <citation type="journal article" date="2013" name="Genome Announc.">
        <title>Draft genome sequences for three mercury-methylating, sulfate-reducing bacteria.</title>
        <authorList>
            <person name="Brown S.D."/>
            <person name="Hurt R.A.Jr."/>
            <person name="Gilmour C.C."/>
            <person name="Elias D.A."/>
        </authorList>
    </citation>
    <scope>NUCLEOTIDE SEQUENCE [LARGE SCALE GENOMIC DNA]</scope>
    <source>
        <strain evidence="9 10">DSM 2059</strain>
    </source>
</reference>
<name>S7UXU0_DESML</name>
<comment type="similarity">
    <text evidence="1">Belongs to the peptidase S66 family.</text>
</comment>
<dbReference type="Gene3D" id="3.40.50.10740">
    <property type="entry name" value="Class I glutamine amidotransferase-like"/>
    <property type="match status" value="1"/>
</dbReference>
<dbReference type="GO" id="GO:0004180">
    <property type="term" value="F:carboxypeptidase activity"/>
    <property type="evidence" value="ECO:0007669"/>
    <property type="project" value="UniProtKB-KW"/>
</dbReference>
<organism evidence="9 10">
    <name type="scientific">Desulfococcus multivorans DSM 2059</name>
    <dbReference type="NCBI Taxonomy" id="1121405"/>
    <lineage>
        <taxon>Bacteria</taxon>
        <taxon>Pseudomonadati</taxon>
        <taxon>Thermodesulfobacteriota</taxon>
        <taxon>Desulfobacteria</taxon>
        <taxon>Desulfobacterales</taxon>
        <taxon>Desulfococcaceae</taxon>
        <taxon>Desulfococcus</taxon>
    </lineage>
</organism>
<dbReference type="PANTHER" id="PTHR30237">
    <property type="entry name" value="MURAMOYLTETRAPEPTIDE CARBOXYPEPTIDASE"/>
    <property type="match status" value="1"/>
</dbReference>
<dbReference type="InterPro" id="IPR027461">
    <property type="entry name" value="Carboxypeptidase_A_C_sf"/>
</dbReference>
<dbReference type="Gene3D" id="3.50.30.60">
    <property type="entry name" value="LD-carboxypeptidase A C-terminal domain-like"/>
    <property type="match status" value="1"/>
</dbReference>
<dbReference type="EMBL" id="ATHJ01000094">
    <property type="protein sequence ID" value="EPR39059.1"/>
    <property type="molecule type" value="Genomic_DNA"/>
</dbReference>
<dbReference type="SUPFAM" id="SSF52317">
    <property type="entry name" value="Class I glutamine amidotransferase-like"/>
    <property type="match status" value="1"/>
</dbReference>
<evidence type="ECO:0000313" key="10">
    <source>
        <dbReference type="Proteomes" id="UP000014977"/>
    </source>
</evidence>
<evidence type="ECO:0000256" key="1">
    <source>
        <dbReference type="ARBA" id="ARBA00010233"/>
    </source>
</evidence>
<dbReference type="CDD" id="cd07025">
    <property type="entry name" value="Peptidase_S66"/>
    <property type="match status" value="1"/>
</dbReference>
<evidence type="ECO:0000256" key="4">
    <source>
        <dbReference type="ARBA" id="ARBA00022801"/>
    </source>
</evidence>
<keyword evidence="5" id="KW-0720">Serine protease</keyword>
<protein>
    <submittedName>
        <fullName evidence="9">Peptidase U61 LD-carboxypeptidase A</fullName>
    </submittedName>
</protein>
<dbReference type="Pfam" id="PF17676">
    <property type="entry name" value="Peptidase_S66C"/>
    <property type="match status" value="1"/>
</dbReference>
<evidence type="ECO:0000259" key="8">
    <source>
        <dbReference type="Pfam" id="PF17676"/>
    </source>
</evidence>
<dbReference type="SUPFAM" id="SSF141986">
    <property type="entry name" value="LD-carboxypeptidase A C-terminal domain-like"/>
    <property type="match status" value="1"/>
</dbReference>
<evidence type="ECO:0000259" key="7">
    <source>
        <dbReference type="Pfam" id="PF02016"/>
    </source>
</evidence>
<evidence type="ECO:0000256" key="6">
    <source>
        <dbReference type="PIRSR" id="PIRSR028757-1"/>
    </source>
</evidence>
<dbReference type="InterPro" id="IPR040921">
    <property type="entry name" value="Peptidase_S66C"/>
</dbReference>
<proteinExistence type="inferred from homology"/>
<keyword evidence="4" id="KW-0378">Hydrolase</keyword>
<feature type="domain" description="LD-carboxypeptidase C-terminal" evidence="8">
    <location>
        <begin position="180"/>
        <end position="290"/>
    </location>
</feature>
<dbReference type="InterPro" id="IPR003507">
    <property type="entry name" value="S66_fam"/>
</dbReference>
<dbReference type="PIRSF" id="PIRSF028757">
    <property type="entry name" value="LD-carboxypeptidase"/>
    <property type="match status" value="1"/>
</dbReference>
<dbReference type="GO" id="GO:0006508">
    <property type="term" value="P:proteolysis"/>
    <property type="evidence" value="ECO:0007669"/>
    <property type="project" value="UniProtKB-KW"/>
</dbReference>
<keyword evidence="2 9" id="KW-0121">Carboxypeptidase</keyword>
<sequence>MTDVVQRRTVVPRRLVQGDAVGIVAPSSAFEEEKFRQGIETIREMGFLPVIPEELFLKKRYLAGTDDHRARLINRMFADDDIKAIFCARGGYGASRLLPYLDWETICTHPKIFVGFSDVSVLLSAFYTRCGLATFHGPVVTSLADADQETKIMLKAVISSGAPVIHEPPRPIVIRSGIAKGGVVGGNLCTLCHLAGTAFSPDTAGRILFLEECGEPPYKIDRMLNHLKMCGWFDALEGFMLGTFDRCDNEEIIRQIVEETVANAAFPVMGGFEIGHGRRNRILPIGIEAILDTRHGRLSFCGSATLPADEEVGK</sequence>
<feature type="active site" description="Charge relay system" evidence="6">
    <location>
        <position position="211"/>
    </location>
</feature>
<dbReference type="InterPro" id="IPR040449">
    <property type="entry name" value="Peptidase_S66_N"/>
</dbReference>
<comment type="caution">
    <text evidence="9">The sequence shown here is derived from an EMBL/GenBank/DDBJ whole genome shotgun (WGS) entry which is preliminary data.</text>
</comment>
<dbReference type="STRING" id="897.B2D07_05855"/>
<dbReference type="Pfam" id="PF02016">
    <property type="entry name" value="Peptidase_S66"/>
    <property type="match status" value="1"/>
</dbReference>
<accession>S7UXU0</accession>
<dbReference type="InterPro" id="IPR029062">
    <property type="entry name" value="Class_I_gatase-like"/>
</dbReference>
<dbReference type="InterPro" id="IPR027478">
    <property type="entry name" value="LdcA_N"/>
</dbReference>
<evidence type="ECO:0000256" key="5">
    <source>
        <dbReference type="ARBA" id="ARBA00022825"/>
    </source>
</evidence>
<feature type="domain" description="LD-carboxypeptidase N-terminal" evidence="7">
    <location>
        <begin position="21"/>
        <end position="137"/>
    </location>
</feature>
<evidence type="ECO:0000256" key="2">
    <source>
        <dbReference type="ARBA" id="ARBA00022645"/>
    </source>
</evidence>
<keyword evidence="10" id="KW-1185">Reference proteome</keyword>